<evidence type="ECO:0000313" key="1">
    <source>
        <dbReference type="EMBL" id="QQP40145.1"/>
    </source>
</evidence>
<dbReference type="AlphaFoldDB" id="A0A7T8GYE0"/>
<accession>A0A7T8GYE0</accession>
<protein>
    <submittedName>
        <fullName evidence="1">Uncharacterized protein</fullName>
    </submittedName>
</protein>
<name>A0A7T8GYE0_CALRO</name>
<proteinExistence type="predicted"/>
<gene>
    <name evidence="1" type="ORF">FKW44_014097</name>
</gene>
<dbReference type="Proteomes" id="UP000595437">
    <property type="component" value="Chromosome 9"/>
</dbReference>
<organism evidence="1 2">
    <name type="scientific">Caligus rogercresseyi</name>
    <name type="common">Sea louse</name>
    <dbReference type="NCBI Taxonomy" id="217165"/>
    <lineage>
        <taxon>Eukaryota</taxon>
        <taxon>Metazoa</taxon>
        <taxon>Ecdysozoa</taxon>
        <taxon>Arthropoda</taxon>
        <taxon>Crustacea</taxon>
        <taxon>Multicrustacea</taxon>
        <taxon>Hexanauplia</taxon>
        <taxon>Copepoda</taxon>
        <taxon>Siphonostomatoida</taxon>
        <taxon>Caligidae</taxon>
        <taxon>Caligus</taxon>
    </lineage>
</organism>
<keyword evidence="2" id="KW-1185">Reference proteome</keyword>
<reference evidence="2" key="1">
    <citation type="submission" date="2021-01" db="EMBL/GenBank/DDBJ databases">
        <title>Caligus Genome Assembly.</title>
        <authorList>
            <person name="Gallardo-Escarate C."/>
        </authorList>
    </citation>
    <scope>NUCLEOTIDE SEQUENCE [LARGE SCALE GENOMIC DNA]</scope>
</reference>
<sequence>MMILPSHVFPIFNLAAVDILQLPSGDLFDLWVRGNRNWVAIITFDITVTMRKI</sequence>
<dbReference type="EMBL" id="CP045898">
    <property type="protein sequence ID" value="QQP40145.1"/>
    <property type="molecule type" value="Genomic_DNA"/>
</dbReference>
<evidence type="ECO:0000313" key="2">
    <source>
        <dbReference type="Proteomes" id="UP000595437"/>
    </source>
</evidence>